<accession>A0A2T3JAZ3</accession>
<dbReference type="InterPro" id="IPR007495">
    <property type="entry name" value="NqrM"/>
</dbReference>
<dbReference type="PANTHER" id="PTHR40691">
    <property type="entry name" value="(NA+)-NQR MATURATION NQRM"/>
    <property type="match status" value="1"/>
</dbReference>
<dbReference type="AlphaFoldDB" id="A0A2T3JAZ3"/>
<dbReference type="OrthoDB" id="8455822at2"/>
<dbReference type="Pfam" id="PF04400">
    <property type="entry name" value="NqrM"/>
    <property type="match status" value="1"/>
</dbReference>
<evidence type="ECO:0000313" key="1">
    <source>
        <dbReference type="EMBL" id="PSU46023.1"/>
    </source>
</evidence>
<dbReference type="PANTHER" id="PTHR40691:SF1">
    <property type="entry name" value="EXPORTED PROTEIN"/>
    <property type="match status" value="1"/>
</dbReference>
<gene>
    <name evidence="1" type="ORF">C9J12_20375</name>
</gene>
<sequence>MTFVLTMAIFLLVIAAMAIGWVVKKKTISGSCGGLANVGVDKECDCDEPCDTHKLYQIQEPSVK</sequence>
<evidence type="ECO:0008006" key="3">
    <source>
        <dbReference type="Google" id="ProtNLM"/>
    </source>
</evidence>
<protein>
    <recommendedName>
        <fullName evidence="3">(Na+)-NQR maturation NqrM</fullName>
    </recommendedName>
</protein>
<keyword evidence="2" id="KW-1185">Reference proteome</keyword>
<organism evidence="1 2">
    <name type="scientific">Photobacterium frigidiphilum</name>
    <dbReference type="NCBI Taxonomy" id="264736"/>
    <lineage>
        <taxon>Bacteria</taxon>
        <taxon>Pseudomonadati</taxon>
        <taxon>Pseudomonadota</taxon>
        <taxon>Gammaproteobacteria</taxon>
        <taxon>Vibrionales</taxon>
        <taxon>Vibrionaceae</taxon>
        <taxon>Photobacterium</taxon>
    </lineage>
</organism>
<dbReference type="EMBL" id="PYMJ01000025">
    <property type="protein sequence ID" value="PSU46023.1"/>
    <property type="molecule type" value="Genomic_DNA"/>
</dbReference>
<evidence type="ECO:0000313" key="2">
    <source>
        <dbReference type="Proteomes" id="UP000240987"/>
    </source>
</evidence>
<dbReference type="Proteomes" id="UP000240987">
    <property type="component" value="Unassembled WGS sequence"/>
</dbReference>
<comment type="caution">
    <text evidence="1">The sequence shown here is derived from an EMBL/GenBank/DDBJ whole genome shotgun (WGS) entry which is preliminary data.</text>
</comment>
<name>A0A2T3JAZ3_9GAMM</name>
<proteinExistence type="predicted"/>
<dbReference type="RefSeq" id="WP_107244373.1">
    <property type="nucleotide sequence ID" value="NZ_PYMJ01000025.1"/>
</dbReference>
<reference evidence="1 2" key="1">
    <citation type="submission" date="2018-01" db="EMBL/GenBank/DDBJ databases">
        <title>Whole genome sequencing of Histamine producing bacteria.</title>
        <authorList>
            <person name="Butler K."/>
        </authorList>
    </citation>
    <scope>NUCLEOTIDE SEQUENCE [LARGE SCALE GENOMIC DNA]</scope>
    <source>
        <strain evidence="1 2">JCM 12947</strain>
    </source>
</reference>